<dbReference type="InParanoid" id="A0A4S2MLI3"/>
<dbReference type="OrthoDB" id="1924287at2759"/>
<dbReference type="Proteomes" id="UP000298138">
    <property type="component" value="Unassembled WGS sequence"/>
</dbReference>
<dbReference type="PANTHER" id="PTHR13318">
    <property type="entry name" value="PARTNER OF PAIRED, ISOFORM B-RELATED"/>
    <property type="match status" value="1"/>
</dbReference>
<dbReference type="InterPro" id="IPR006553">
    <property type="entry name" value="Leu-rich_rpt_Cys-con_subtyp"/>
</dbReference>
<feature type="region of interest" description="Disordered" evidence="1">
    <location>
        <begin position="33"/>
        <end position="119"/>
    </location>
</feature>
<evidence type="ECO:0000313" key="3">
    <source>
        <dbReference type="EMBL" id="TGZ77880.1"/>
    </source>
</evidence>
<protein>
    <submittedName>
        <fullName evidence="3">RNI-like protein</fullName>
    </submittedName>
</protein>
<dbReference type="AlphaFoldDB" id="A0A4S2MLI3"/>
<feature type="compositionally biased region" description="Basic residues" evidence="1">
    <location>
        <begin position="90"/>
        <end position="101"/>
    </location>
</feature>
<feature type="compositionally biased region" description="Low complexity" evidence="1">
    <location>
        <begin position="46"/>
        <end position="64"/>
    </location>
</feature>
<evidence type="ECO:0000256" key="1">
    <source>
        <dbReference type="SAM" id="MobiDB-lite"/>
    </source>
</evidence>
<dbReference type="FunCoup" id="A0A4S2MLI3">
    <property type="interactions" value="37"/>
</dbReference>
<reference evidence="3 4" key="1">
    <citation type="submission" date="2019-04" db="EMBL/GenBank/DDBJ databases">
        <title>Comparative genomics and transcriptomics to analyze fruiting body development in filamentous ascomycetes.</title>
        <authorList>
            <consortium name="DOE Joint Genome Institute"/>
            <person name="Lutkenhaus R."/>
            <person name="Traeger S."/>
            <person name="Breuer J."/>
            <person name="Kuo A."/>
            <person name="Lipzen A."/>
            <person name="Pangilinan J."/>
            <person name="Dilworth D."/>
            <person name="Sandor L."/>
            <person name="Poggeler S."/>
            <person name="Barry K."/>
            <person name="Grigoriev I.V."/>
            <person name="Nowrousian M."/>
        </authorList>
    </citation>
    <scope>NUCLEOTIDE SEQUENCE [LARGE SCALE GENOMIC DNA]</scope>
    <source>
        <strain evidence="3 4">CBS 389.68</strain>
    </source>
</reference>
<dbReference type="EMBL" id="ML220148">
    <property type="protein sequence ID" value="TGZ77880.1"/>
    <property type="molecule type" value="Genomic_DNA"/>
</dbReference>
<dbReference type="GO" id="GO:0031146">
    <property type="term" value="P:SCF-dependent proteasomal ubiquitin-dependent protein catabolic process"/>
    <property type="evidence" value="ECO:0007669"/>
    <property type="project" value="TreeGrafter"/>
</dbReference>
<keyword evidence="4" id="KW-1185">Reference proteome</keyword>
<name>A0A4S2MLI3_9PEZI</name>
<dbReference type="Pfam" id="PF23550">
    <property type="entry name" value="zf_Tbcl_Rhp7"/>
    <property type="match status" value="1"/>
</dbReference>
<feature type="compositionally biased region" description="Low complexity" evidence="1">
    <location>
        <begin position="79"/>
        <end position="89"/>
    </location>
</feature>
<proteinExistence type="predicted"/>
<dbReference type="SMART" id="SM00367">
    <property type="entry name" value="LRR_CC"/>
    <property type="match status" value="4"/>
</dbReference>
<dbReference type="GO" id="GO:0019005">
    <property type="term" value="C:SCF ubiquitin ligase complex"/>
    <property type="evidence" value="ECO:0007669"/>
    <property type="project" value="TreeGrafter"/>
</dbReference>
<feature type="compositionally biased region" description="Acidic residues" evidence="1">
    <location>
        <begin position="105"/>
        <end position="116"/>
    </location>
</feature>
<feature type="domain" description="DNA repair protein rhp7 treble clef" evidence="2">
    <location>
        <begin position="129"/>
        <end position="168"/>
    </location>
</feature>
<gene>
    <name evidence="3" type="ORF">EX30DRAFT_335117</name>
</gene>
<evidence type="ECO:0000313" key="4">
    <source>
        <dbReference type="Proteomes" id="UP000298138"/>
    </source>
</evidence>
<evidence type="ECO:0000259" key="2">
    <source>
        <dbReference type="Pfam" id="PF23550"/>
    </source>
</evidence>
<accession>A0A4S2MLI3</accession>
<dbReference type="InterPro" id="IPR056451">
    <property type="entry name" value="Znf_Tbcl_Rhp7"/>
</dbReference>
<organism evidence="3 4">
    <name type="scientific">Ascodesmis nigricans</name>
    <dbReference type="NCBI Taxonomy" id="341454"/>
    <lineage>
        <taxon>Eukaryota</taxon>
        <taxon>Fungi</taxon>
        <taxon>Dikarya</taxon>
        <taxon>Ascomycota</taxon>
        <taxon>Pezizomycotina</taxon>
        <taxon>Pezizomycetes</taxon>
        <taxon>Pezizales</taxon>
        <taxon>Ascodesmidaceae</taxon>
        <taxon>Ascodesmis</taxon>
    </lineage>
</organism>
<sequence length="574" mass="61961">MSRRGVHGPNSALTEFLREKGINANQIRARFLAREQAENANTNTGSSSADSSATATPATSTTPTAPTPPAATTRRTRSARASAATTPAKGKGKARVLKKRKREDSDDDDDDDDDGDFNVFDYASKAPEVGQQAFCAECDSRFKVTAYSKASEDGDGLLCPPCGRKSAKEEKELVRRAGAEKRTRRVQARKALDAESAGPRSLKDLCIKFVADHIRDVEEFGDLESGVMQRICEILARNRSLDSATLKLFTVPQSEKLTLHDCARIETNELKSIAAFMPQLRHLGLYHAGSATDDVLSYYAEKLPHLESFHLHGAFLVTPTAYSTFFTQIGHQLTSLTLSNTRNTPTLIHTITTTCPNLTALNLSHLTRLDNTCISHLSSLQFLTSLDISHSASEITDAAITPLLESIGSGLTHLDLSGLPSLTGLTTSAIHACCAHLRSLNLSDLPLLSASDITSLFTNWTKNRGLVKLQMKHLSLVDDDALKAVVAHSGRSLEVLNVNSCAELTKEGVMEGLARCERLGKLDVGFVRAVDDEVVEMALGRGVSWVSVWGCAKVTACCGIGRGVTVVGREVEGL</sequence>
<dbReference type="STRING" id="341454.A0A4S2MLI3"/>
<dbReference type="Gene3D" id="3.80.10.10">
    <property type="entry name" value="Ribonuclease Inhibitor"/>
    <property type="match status" value="2"/>
</dbReference>
<dbReference type="SUPFAM" id="SSF52047">
    <property type="entry name" value="RNI-like"/>
    <property type="match status" value="1"/>
</dbReference>
<dbReference type="InterPro" id="IPR032675">
    <property type="entry name" value="LRR_dom_sf"/>
</dbReference>